<organism evidence="5 6">
    <name type="scientific">Rhodohalobacter mucosus</name>
    <dbReference type="NCBI Taxonomy" id="2079485"/>
    <lineage>
        <taxon>Bacteria</taxon>
        <taxon>Pseudomonadati</taxon>
        <taxon>Balneolota</taxon>
        <taxon>Balneolia</taxon>
        <taxon>Balneolales</taxon>
        <taxon>Balneolaceae</taxon>
        <taxon>Rhodohalobacter</taxon>
    </lineage>
</organism>
<accession>A0A316TTD5</accession>
<dbReference type="SMART" id="SM00563">
    <property type="entry name" value="PlsC"/>
    <property type="match status" value="1"/>
</dbReference>
<evidence type="ECO:0000256" key="3">
    <source>
        <dbReference type="ARBA" id="ARBA00023315"/>
    </source>
</evidence>
<sequence>MSILSDFTFRKNERGYSDKAFWILRHTVITATRKLFKPRITNPQFMPLTGPCFIYGNHSNYFDPFMINVGMIAEPTAGVMTRDQFHKTLPRIFMDGIGIVPTSKYVPEPGIVRSVLRMIDQKRMIVIFPEGGRRWDGKPKSLIETTLKLFWKMGIPVHPVQIHGSYLTWPRWADNYRRGSAEVRFLKPLHASDYENYDEFARACIERINFDEYTPPVEAVPTSCSKPAAGIERFLYRCPDTGVNGAVYTPDGVRVYSRNSGMNYRMDVASRLIDSSGHRVSLIELFEQINRMPMQIEREDVLLEKAGSSLSRLDEDQKLVSVGRCHAALKKDGIQLHWGSEHTFIPVHDIRALSVEQNHKLTVNTVEQTLQFNLEGSSALQWQIYINRLKDGEKPVNSL</sequence>
<evidence type="ECO:0000256" key="2">
    <source>
        <dbReference type="ARBA" id="ARBA00022679"/>
    </source>
</evidence>
<dbReference type="GO" id="GO:0006654">
    <property type="term" value="P:phosphatidic acid biosynthetic process"/>
    <property type="evidence" value="ECO:0007669"/>
    <property type="project" value="TreeGrafter"/>
</dbReference>
<dbReference type="EMBL" id="QGGB01000002">
    <property type="protein sequence ID" value="PWN07690.1"/>
    <property type="molecule type" value="Genomic_DNA"/>
</dbReference>
<dbReference type="Proteomes" id="UP000245533">
    <property type="component" value="Unassembled WGS sequence"/>
</dbReference>
<evidence type="ECO:0000313" key="6">
    <source>
        <dbReference type="Proteomes" id="UP000245533"/>
    </source>
</evidence>
<comment type="caution">
    <text evidence="5">The sequence shown here is derived from an EMBL/GenBank/DDBJ whole genome shotgun (WGS) entry which is preliminary data.</text>
</comment>
<dbReference type="RefSeq" id="WP_109644077.1">
    <property type="nucleotide sequence ID" value="NZ_QGGB01000002.1"/>
</dbReference>
<dbReference type="GO" id="GO:0003841">
    <property type="term" value="F:1-acylglycerol-3-phosphate O-acyltransferase activity"/>
    <property type="evidence" value="ECO:0007669"/>
    <property type="project" value="TreeGrafter"/>
</dbReference>
<proteinExistence type="predicted"/>
<feature type="domain" description="Phospholipid/glycerol acyltransferase" evidence="4">
    <location>
        <begin position="52"/>
        <end position="165"/>
    </location>
</feature>
<dbReference type="OrthoDB" id="9803035at2"/>
<reference evidence="5 6" key="1">
    <citation type="submission" date="2018-05" db="EMBL/GenBank/DDBJ databases">
        <title>Rhodohalobacter halophilus gen. nov., sp. nov., a moderately halophilic member of the family Balneolaceae.</title>
        <authorList>
            <person name="Liu Z.-W."/>
        </authorList>
    </citation>
    <scope>NUCLEOTIDE SEQUENCE [LARGE SCALE GENOMIC DNA]</scope>
    <source>
        <strain evidence="5 6">8A47</strain>
    </source>
</reference>
<evidence type="ECO:0000313" key="5">
    <source>
        <dbReference type="EMBL" id="PWN07690.1"/>
    </source>
</evidence>
<dbReference type="CDD" id="cd07989">
    <property type="entry name" value="LPLAT_AGPAT-like"/>
    <property type="match status" value="1"/>
</dbReference>
<protein>
    <recommendedName>
        <fullName evidence="4">Phospholipid/glycerol acyltransferase domain-containing protein</fullName>
    </recommendedName>
</protein>
<keyword evidence="2" id="KW-0808">Transferase</keyword>
<keyword evidence="3" id="KW-0012">Acyltransferase</keyword>
<dbReference type="SUPFAM" id="SSF69593">
    <property type="entry name" value="Glycerol-3-phosphate (1)-acyltransferase"/>
    <property type="match status" value="1"/>
</dbReference>
<keyword evidence="6" id="KW-1185">Reference proteome</keyword>
<dbReference type="InterPro" id="IPR002123">
    <property type="entry name" value="Plipid/glycerol_acylTrfase"/>
</dbReference>
<dbReference type="PANTHER" id="PTHR10434:SF11">
    <property type="entry name" value="1-ACYL-SN-GLYCEROL-3-PHOSPHATE ACYLTRANSFERASE"/>
    <property type="match status" value="1"/>
</dbReference>
<dbReference type="AlphaFoldDB" id="A0A316TTD5"/>
<dbReference type="PANTHER" id="PTHR10434">
    <property type="entry name" value="1-ACYL-SN-GLYCEROL-3-PHOSPHATE ACYLTRANSFERASE"/>
    <property type="match status" value="1"/>
</dbReference>
<evidence type="ECO:0000259" key="4">
    <source>
        <dbReference type="SMART" id="SM00563"/>
    </source>
</evidence>
<comment type="pathway">
    <text evidence="1">Lipid metabolism.</text>
</comment>
<gene>
    <name evidence="5" type="ORF">DDZ15_01305</name>
</gene>
<name>A0A316TTD5_9BACT</name>
<evidence type="ECO:0000256" key="1">
    <source>
        <dbReference type="ARBA" id="ARBA00005189"/>
    </source>
</evidence>
<dbReference type="Pfam" id="PF01553">
    <property type="entry name" value="Acyltransferase"/>
    <property type="match status" value="1"/>
</dbReference>